<evidence type="ECO:0000313" key="3">
    <source>
        <dbReference type="Proteomes" id="UP000179807"/>
    </source>
</evidence>
<accession>A0A1J4JPG6</accession>
<keyword evidence="3" id="KW-1185">Reference proteome</keyword>
<dbReference type="OrthoDB" id="10661217at2759"/>
<feature type="coiled-coil region" evidence="1">
    <location>
        <begin position="554"/>
        <end position="616"/>
    </location>
</feature>
<name>A0A1J4JPG6_9EUKA</name>
<organism evidence="2 3">
    <name type="scientific">Tritrichomonas foetus</name>
    <dbReference type="NCBI Taxonomy" id="1144522"/>
    <lineage>
        <taxon>Eukaryota</taxon>
        <taxon>Metamonada</taxon>
        <taxon>Parabasalia</taxon>
        <taxon>Tritrichomonadida</taxon>
        <taxon>Tritrichomonadidae</taxon>
        <taxon>Tritrichomonas</taxon>
    </lineage>
</organism>
<feature type="coiled-coil region" evidence="1">
    <location>
        <begin position="152"/>
        <end position="298"/>
    </location>
</feature>
<dbReference type="RefSeq" id="XP_068352301.1">
    <property type="nucleotide sequence ID" value="XM_068509660.1"/>
</dbReference>
<evidence type="ECO:0000256" key="1">
    <source>
        <dbReference type="SAM" id="Coils"/>
    </source>
</evidence>
<feature type="coiled-coil region" evidence="1">
    <location>
        <begin position="777"/>
        <end position="811"/>
    </location>
</feature>
<reference evidence="2" key="1">
    <citation type="submission" date="2016-10" db="EMBL/GenBank/DDBJ databases">
        <authorList>
            <person name="Benchimol M."/>
            <person name="Almeida L.G."/>
            <person name="Vasconcelos A.T."/>
            <person name="Perreira-Neves A."/>
            <person name="Rosa I.A."/>
            <person name="Tasca T."/>
            <person name="Bogo M.R."/>
            <person name="de Souza W."/>
        </authorList>
    </citation>
    <scope>NUCLEOTIDE SEQUENCE [LARGE SCALE GENOMIC DNA]</scope>
    <source>
        <strain evidence="2">K</strain>
    </source>
</reference>
<evidence type="ECO:0000313" key="2">
    <source>
        <dbReference type="EMBL" id="OHS99164.1"/>
    </source>
</evidence>
<protein>
    <submittedName>
        <fullName evidence="2">Uncharacterized protein</fullName>
    </submittedName>
</protein>
<comment type="caution">
    <text evidence="2">The sequence shown here is derived from an EMBL/GenBank/DDBJ whole genome shotgun (WGS) entry which is preliminary data.</text>
</comment>
<sequence length="893" mass="104181">MEDLLPFDLSASSCFTEGEDVEESEKDLMMSQFEKNQRDKFGKMDVMDVQTVLLENERLQELNTQLQKALDSTKIQLKQAIEASASVTAMSDQIQGLKFQLSQMSQEKDRISNELSNYKNSFNNFDQSSNENDTTFNGNNVDFLNSSNSMEKNEYIRKLKKYKEEIKILIKENEAQKKTIESLTISHNKLQKRKSKISENLKSAVSQLKDSEDRVDELESEKQKFETSVKAMLQENENLKDQINAYQTIGNETKISYDNLNEEIVKQRKEFSLLQKQFENQSIEITKLNNERQELYNLTNNLLVSCVKYETLTNELINDKEILERKIKANKFNGDEERINLTESDIPFEGDLRMKCLKILMIEQYTPSHKIQMIFNEINQYTKQLFDQMAEATSENEELKAQFNIERNGAEKYREMMRSLLKELKNVTFYSEKINNTAFCENDRQFMDLMIRSINSIDPLVSDSENSYPSSPPHRYIPLNFFSNDDQNQNQQVIMKEIQPSDEAFSLFTAQFLLNTILKQKLQKLIDASVKKDELESIIRSLNGNGLIDLPKLLEALKEQMKKMKLSRKREHEAFKKIQQELLEKNKSENDLKITIEQLKVQNDVLQNECNLLKVKADVSSNELLLRSISNENPLSNNIIVSPDSSLLKNELNKKKEEIQKLRQTLSNIQFEMSQIQKHKDRSSKRIESDLTQQIIDLQNSLQEMTEANAILKKKLKKVKKIYIKKVEESAIEYQKKYDESKQSFDDCALSMKEKQKQSHDLTQKLLKSLSESEGFNQKCQSENADLHLENKQLQLKLSTLQEEISRERQVLKGQMSALQLACDSKIHEVLRETKSAVQNEKDRLFNVMVMGLSSVYKIDCTQFDEDSYVKLVEQLKRDIEKLRFFQNNVQFS</sequence>
<dbReference type="EMBL" id="MLAK01001020">
    <property type="protein sequence ID" value="OHS99164.1"/>
    <property type="molecule type" value="Genomic_DNA"/>
</dbReference>
<gene>
    <name evidence="2" type="ORF">TRFO_34440</name>
</gene>
<dbReference type="AlphaFoldDB" id="A0A1J4JPG6"/>
<proteinExistence type="predicted"/>
<dbReference type="VEuPathDB" id="TrichDB:TRFO_34440"/>
<keyword evidence="1" id="KW-0175">Coiled coil</keyword>
<feature type="coiled-coil region" evidence="1">
    <location>
        <begin position="645"/>
        <end position="744"/>
    </location>
</feature>
<dbReference type="Proteomes" id="UP000179807">
    <property type="component" value="Unassembled WGS sequence"/>
</dbReference>
<feature type="coiled-coil region" evidence="1">
    <location>
        <begin position="49"/>
        <end position="121"/>
    </location>
</feature>
<dbReference type="GeneID" id="94844364"/>